<organism evidence="4 5">
    <name type="scientific">Dyadobacter chenhuakuii</name>
    <dbReference type="NCBI Taxonomy" id="2909339"/>
    <lineage>
        <taxon>Bacteria</taxon>
        <taxon>Pseudomonadati</taxon>
        <taxon>Bacteroidota</taxon>
        <taxon>Cytophagia</taxon>
        <taxon>Cytophagales</taxon>
        <taxon>Spirosomataceae</taxon>
        <taxon>Dyadobacter</taxon>
    </lineage>
</organism>
<sequence length="224" mass="24840">MKKISSIVFSIILLSFSAKAQQFKRVGVGIYGGPQLFGKIYTSSNLDKITGFTAGIDLRYALSKEPEGFAIHFQPGFNTFRHFKEEGKHTQLYTETTWQWSAVHLPLLLRYTFSSGKVRPFAEIGPTLRLRQSLTLKTNGYGCGIAGCSGRETDQDMQSITSKDAIALTAGAGLEVDLWKVTIPISVRIQEGFGTYATKVLFYESPGFDNLKTRTIQLNAGMNF</sequence>
<evidence type="ECO:0000259" key="3">
    <source>
        <dbReference type="Pfam" id="PF13505"/>
    </source>
</evidence>
<dbReference type="Proteomes" id="UP001139411">
    <property type="component" value="Unassembled WGS sequence"/>
</dbReference>
<feature type="signal peptide" evidence="2">
    <location>
        <begin position="1"/>
        <end position="20"/>
    </location>
</feature>
<feature type="chain" id="PRO_5040905022" evidence="2">
    <location>
        <begin position="21"/>
        <end position="224"/>
    </location>
</feature>
<evidence type="ECO:0000256" key="2">
    <source>
        <dbReference type="SAM" id="SignalP"/>
    </source>
</evidence>
<keyword evidence="1 2" id="KW-0732">Signal</keyword>
<dbReference type="RefSeq" id="WP_235177383.1">
    <property type="nucleotide sequence ID" value="NZ_JAKFFV010000004.1"/>
</dbReference>
<comment type="caution">
    <text evidence="4">The sequence shown here is derived from an EMBL/GenBank/DDBJ whole genome shotgun (WGS) entry which is preliminary data.</text>
</comment>
<feature type="domain" description="Outer membrane protein beta-barrel" evidence="3">
    <location>
        <begin position="10"/>
        <end position="224"/>
    </location>
</feature>
<dbReference type="AlphaFoldDB" id="A0A9X1TSM7"/>
<evidence type="ECO:0000256" key="1">
    <source>
        <dbReference type="ARBA" id="ARBA00022729"/>
    </source>
</evidence>
<accession>A0A9X1TSM7</accession>
<name>A0A9X1TSM7_9BACT</name>
<gene>
    <name evidence="4" type="ORF">L0661_07885</name>
</gene>
<evidence type="ECO:0000313" key="4">
    <source>
        <dbReference type="EMBL" id="MCF2498220.1"/>
    </source>
</evidence>
<reference evidence="4" key="1">
    <citation type="submission" date="2022-01" db="EMBL/GenBank/DDBJ databases">
        <title>Novel species in genus Dyadobacter.</title>
        <authorList>
            <person name="Ma C."/>
        </authorList>
    </citation>
    <scope>NUCLEOTIDE SEQUENCE</scope>
    <source>
        <strain evidence="4">CY357</strain>
    </source>
</reference>
<dbReference type="InterPro" id="IPR027385">
    <property type="entry name" value="Beta-barrel_OMP"/>
</dbReference>
<proteinExistence type="predicted"/>
<dbReference type="Pfam" id="PF13505">
    <property type="entry name" value="OMP_b-brl"/>
    <property type="match status" value="1"/>
</dbReference>
<dbReference type="EMBL" id="JAKFFV010000004">
    <property type="protein sequence ID" value="MCF2498220.1"/>
    <property type="molecule type" value="Genomic_DNA"/>
</dbReference>
<protein>
    <submittedName>
        <fullName evidence="4">Porin family protein</fullName>
    </submittedName>
</protein>
<evidence type="ECO:0000313" key="5">
    <source>
        <dbReference type="Proteomes" id="UP001139411"/>
    </source>
</evidence>